<organism evidence="1 2">
    <name type="scientific">Suillus luteus UH-Slu-Lm8-n1</name>
    <dbReference type="NCBI Taxonomy" id="930992"/>
    <lineage>
        <taxon>Eukaryota</taxon>
        <taxon>Fungi</taxon>
        <taxon>Dikarya</taxon>
        <taxon>Basidiomycota</taxon>
        <taxon>Agaricomycotina</taxon>
        <taxon>Agaricomycetes</taxon>
        <taxon>Agaricomycetidae</taxon>
        <taxon>Boletales</taxon>
        <taxon>Suillineae</taxon>
        <taxon>Suillaceae</taxon>
        <taxon>Suillus</taxon>
    </lineage>
</organism>
<name>A0A0D0B199_9AGAM</name>
<dbReference type="AlphaFoldDB" id="A0A0D0B199"/>
<gene>
    <name evidence="1" type="ORF">CY34DRAFT_274306</name>
</gene>
<proteinExistence type="predicted"/>
<sequence length="90" mass="10374">MAIDGLLTLVRQIYIYSWILWTHANEEQLYSGLHQLVHFSFAPRHAFQVIYSQITYIVSDRSPNGLMFACCCLVATLCLQYKEYCCSTAT</sequence>
<dbReference type="InParanoid" id="A0A0D0B199"/>
<evidence type="ECO:0000313" key="2">
    <source>
        <dbReference type="Proteomes" id="UP000054485"/>
    </source>
</evidence>
<reference evidence="2" key="2">
    <citation type="submission" date="2015-01" db="EMBL/GenBank/DDBJ databases">
        <title>Evolutionary Origins and Diversification of the Mycorrhizal Mutualists.</title>
        <authorList>
            <consortium name="DOE Joint Genome Institute"/>
            <consortium name="Mycorrhizal Genomics Consortium"/>
            <person name="Kohler A."/>
            <person name="Kuo A."/>
            <person name="Nagy L.G."/>
            <person name="Floudas D."/>
            <person name="Copeland A."/>
            <person name="Barry K.W."/>
            <person name="Cichocki N."/>
            <person name="Veneault-Fourrey C."/>
            <person name="LaButti K."/>
            <person name="Lindquist E.A."/>
            <person name="Lipzen A."/>
            <person name="Lundell T."/>
            <person name="Morin E."/>
            <person name="Murat C."/>
            <person name="Riley R."/>
            <person name="Ohm R."/>
            <person name="Sun H."/>
            <person name="Tunlid A."/>
            <person name="Henrissat B."/>
            <person name="Grigoriev I.V."/>
            <person name="Hibbett D.S."/>
            <person name="Martin F."/>
        </authorList>
    </citation>
    <scope>NUCLEOTIDE SEQUENCE [LARGE SCALE GENOMIC DNA]</scope>
    <source>
        <strain evidence="2">UH-Slu-Lm8-n1</strain>
    </source>
</reference>
<reference evidence="1 2" key="1">
    <citation type="submission" date="2014-04" db="EMBL/GenBank/DDBJ databases">
        <authorList>
            <consortium name="DOE Joint Genome Institute"/>
            <person name="Kuo A."/>
            <person name="Ruytinx J."/>
            <person name="Rineau F."/>
            <person name="Colpaert J."/>
            <person name="Kohler A."/>
            <person name="Nagy L.G."/>
            <person name="Floudas D."/>
            <person name="Copeland A."/>
            <person name="Barry K.W."/>
            <person name="Cichocki N."/>
            <person name="Veneault-Fourrey C."/>
            <person name="LaButti K."/>
            <person name="Lindquist E.A."/>
            <person name="Lipzen A."/>
            <person name="Lundell T."/>
            <person name="Morin E."/>
            <person name="Murat C."/>
            <person name="Sun H."/>
            <person name="Tunlid A."/>
            <person name="Henrissat B."/>
            <person name="Grigoriev I.V."/>
            <person name="Hibbett D.S."/>
            <person name="Martin F."/>
            <person name="Nordberg H.P."/>
            <person name="Cantor M.N."/>
            <person name="Hua S.X."/>
        </authorList>
    </citation>
    <scope>NUCLEOTIDE SEQUENCE [LARGE SCALE GENOMIC DNA]</scope>
    <source>
        <strain evidence="1 2">UH-Slu-Lm8-n1</strain>
    </source>
</reference>
<protein>
    <submittedName>
        <fullName evidence="1">Uncharacterized protein</fullName>
    </submittedName>
</protein>
<accession>A0A0D0B199</accession>
<dbReference type="EMBL" id="KN835307">
    <property type="protein sequence ID" value="KIK40292.1"/>
    <property type="molecule type" value="Genomic_DNA"/>
</dbReference>
<dbReference type="Proteomes" id="UP000054485">
    <property type="component" value="Unassembled WGS sequence"/>
</dbReference>
<dbReference type="HOGENOM" id="CLU_2442330_0_0_1"/>
<evidence type="ECO:0000313" key="1">
    <source>
        <dbReference type="EMBL" id="KIK40292.1"/>
    </source>
</evidence>
<keyword evidence="2" id="KW-1185">Reference proteome</keyword>